<comment type="cofactor">
    <cofactor evidence="11">
        <name>FMN</name>
        <dbReference type="ChEBI" id="CHEBI:58210"/>
    </cofactor>
    <text evidence="11">Binds 1 FMN per subunit.</text>
</comment>
<keyword evidence="11" id="KW-0496">Mitochondrion</keyword>
<organism evidence="13 14">
    <name type="scientific">Dimargaris cristalligena</name>
    <dbReference type="NCBI Taxonomy" id="215637"/>
    <lineage>
        <taxon>Eukaryota</taxon>
        <taxon>Fungi</taxon>
        <taxon>Fungi incertae sedis</taxon>
        <taxon>Zoopagomycota</taxon>
        <taxon>Kickxellomycotina</taxon>
        <taxon>Dimargaritomycetes</taxon>
        <taxon>Dimargaritales</taxon>
        <taxon>Dimargaritaceae</taxon>
        <taxon>Dimargaris</taxon>
    </lineage>
</organism>
<evidence type="ECO:0000259" key="12">
    <source>
        <dbReference type="Pfam" id="PF01180"/>
    </source>
</evidence>
<keyword evidence="11" id="KW-0999">Mitochondrion inner membrane</keyword>
<dbReference type="GO" id="GO:0006207">
    <property type="term" value="P:'de novo' pyrimidine nucleobase biosynthetic process"/>
    <property type="evidence" value="ECO:0007669"/>
    <property type="project" value="InterPro"/>
</dbReference>
<comment type="catalytic activity">
    <reaction evidence="10 11">
        <text>(S)-dihydroorotate + a quinone = orotate + a quinol</text>
        <dbReference type="Rhea" id="RHEA:30187"/>
        <dbReference type="ChEBI" id="CHEBI:24646"/>
        <dbReference type="ChEBI" id="CHEBI:30839"/>
        <dbReference type="ChEBI" id="CHEBI:30864"/>
        <dbReference type="ChEBI" id="CHEBI:132124"/>
        <dbReference type="EC" id="1.3.5.2"/>
    </reaction>
</comment>
<dbReference type="InterPro" id="IPR005719">
    <property type="entry name" value="Dihydroorotate_DH_2"/>
</dbReference>
<dbReference type="CDD" id="cd04738">
    <property type="entry name" value="DHOD_2_like"/>
    <property type="match status" value="1"/>
</dbReference>
<dbReference type="InterPro" id="IPR013785">
    <property type="entry name" value="Aldolase_TIM"/>
</dbReference>
<dbReference type="InterPro" id="IPR001295">
    <property type="entry name" value="Dihydroorotate_DH_CS"/>
</dbReference>
<comment type="subcellular location">
    <subcellularLocation>
        <location evidence="1">Membrane</location>
    </subcellularLocation>
    <subcellularLocation>
        <location evidence="11">Mitochondrion inner membrane</location>
        <topology evidence="11">Single-pass membrane protein</topology>
    </subcellularLocation>
</comment>
<comment type="similarity">
    <text evidence="3 11">Belongs to the dihydroorotate dehydrogenase family. Type 2 subfamily.</text>
</comment>
<dbReference type="AlphaFoldDB" id="A0A4P9ZYL5"/>
<evidence type="ECO:0000256" key="7">
    <source>
        <dbReference type="ARBA" id="ARBA00022643"/>
    </source>
</evidence>
<dbReference type="NCBIfam" id="TIGR01036">
    <property type="entry name" value="pyrD_sub2"/>
    <property type="match status" value="1"/>
</dbReference>
<dbReference type="InterPro" id="IPR005720">
    <property type="entry name" value="Dihydroorotate_DH_cat"/>
</dbReference>
<evidence type="ECO:0000256" key="5">
    <source>
        <dbReference type="ARBA" id="ARBA00017599"/>
    </source>
</evidence>
<evidence type="ECO:0000313" key="13">
    <source>
        <dbReference type="EMBL" id="RKP38161.1"/>
    </source>
</evidence>
<dbReference type="PANTHER" id="PTHR48109:SF4">
    <property type="entry name" value="DIHYDROOROTATE DEHYDROGENASE (QUINONE), MITOCHONDRIAL"/>
    <property type="match status" value="1"/>
</dbReference>
<dbReference type="InterPro" id="IPR050074">
    <property type="entry name" value="DHO_dehydrogenase"/>
</dbReference>
<dbReference type="GO" id="GO:0044205">
    <property type="term" value="P:'de novo' UMP biosynthetic process"/>
    <property type="evidence" value="ECO:0007669"/>
    <property type="project" value="UniProtKB-UniPathway"/>
</dbReference>
<evidence type="ECO:0000256" key="9">
    <source>
        <dbReference type="ARBA" id="ARBA00023136"/>
    </source>
</evidence>
<evidence type="ECO:0000256" key="6">
    <source>
        <dbReference type="ARBA" id="ARBA00022630"/>
    </source>
</evidence>
<dbReference type="STRING" id="215637.A0A4P9ZYL5"/>
<dbReference type="Gene3D" id="3.20.20.70">
    <property type="entry name" value="Aldolase class I"/>
    <property type="match status" value="1"/>
</dbReference>
<dbReference type="Pfam" id="PF01180">
    <property type="entry name" value="DHO_dh"/>
    <property type="match status" value="1"/>
</dbReference>
<feature type="domain" description="Dihydroorotate dehydrogenase catalytic" evidence="12">
    <location>
        <begin position="109"/>
        <end position="435"/>
    </location>
</feature>
<dbReference type="NCBIfam" id="NF003652">
    <property type="entry name" value="PRK05286.2-5"/>
    <property type="match status" value="1"/>
</dbReference>
<comment type="pathway">
    <text evidence="2 11">Pyrimidine metabolism; UMP biosynthesis via de novo pathway; orotate from (S)-dihydroorotate (quinone route): step 1/1.</text>
</comment>
<keyword evidence="14" id="KW-1185">Reference proteome</keyword>
<evidence type="ECO:0000256" key="3">
    <source>
        <dbReference type="ARBA" id="ARBA00005359"/>
    </source>
</evidence>
<keyword evidence="8 11" id="KW-0560">Oxidoreductase</keyword>
<evidence type="ECO:0000256" key="10">
    <source>
        <dbReference type="ARBA" id="ARBA00048639"/>
    </source>
</evidence>
<evidence type="ECO:0000313" key="14">
    <source>
        <dbReference type="Proteomes" id="UP000268162"/>
    </source>
</evidence>
<dbReference type="EMBL" id="ML002398">
    <property type="protein sequence ID" value="RKP38161.1"/>
    <property type="molecule type" value="Genomic_DNA"/>
</dbReference>
<keyword evidence="7 11" id="KW-0288">FMN</keyword>
<proteinExistence type="inferred from homology"/>
<evidence type="ECO:0000256" key="11">
    <source>
        <dbReference type="RuleBase" id="RU361255"/>
    </source>
</evidence>
<reference evidence="14" key="1">
    <citation type="journal article" date="2018" name="Nat. Microbiol.">
        <title>Leveraging single-cell genomics to expand the fungal tree of life.</title>
        <authorList>
            <person name="Ahrendt S.R."/>
            <person name="Quandt C.A."/>
            <person name="Ciobanu D."/>
            <person name="Clum A."/>
            <person name="Salamov A."/>
            <person name="Andreopoulos B."/>
            <person name="Cheng J.F."/>
            <person name="Woyke T."/>
            <person name="Pelin A."/>
            <person name="Henrissat B."/>
            <person name="Reynolds N.K."/>
            <person name="Benny G.L."/>
            <person name="Smith M.E."/>
            <person name="James T.Y."/>
            <person name="Grigoriev I.V."/>
        </authorList>
    </citation>
    <scope>NUCLEOTIDE SEQUENCE [LARGE SCALE GENOMIC DNA]</scope>
    <source>
        <strain evidence="14">RSA 468</strain>
    </source>
</reference>
<dbReference type="NCBIfam" id="NF003645">
    <property type="entry name" value="PRK05286.1-2"/>
    <property type="match status" value="1"/>
</dbReference>
<dbReference type="PROSITE" id="PS00912">
    <property type="entry name" value="DHODEHASE_2"/>
    <property type="match status" value="1"/>
</dbReference>
<dbReference type="SUPFAM" id="SSF51395">
    <property type="entry name" value="FMN-linked oxidoreductases"/>
    <property type="match status" value="1"/>
</dbReference>
<evidence type="ECO:0000256" key="8">
    <source>
        <dbReference type="ARBA" id="ARBA00023002"/>
    </source>
</evidence>
<dbReference type="Proteomes" id="UP000268162">
    <property type="component" value="Unassembled WGS sequence"/>
</dbReference>
<keyword evidence="9" id="KW-0472">Membrane</keyword>
<evidence type="ECO:0000256" key="2">
    <source>
        <dbReference type="ARBA" id="ARBA00005161"/>
    </source>
</evidence>
<sequence length="448" mass="49002">MLFTRTAALTSRRGASLFRPQHQALHSSAFFRANVRISTGPVDVTAGLVLGATFGSFYLMDSQAGIYPYVIMPLMRLLDPEDVHRLSIQLASYGLSPKDPRRDREDSALEMELWGHTLTNPLGLAAGFDKHAEAVDAMFDLGFGLVEVGSITPRPQPGNPRPRVFRIPEARAVINRYGFNSEGHAAAYDRLMHRYWGHVISNQSLDPETSGTEEPIEKSYRSGRSGRLLGINLGKNTDSPTDSYEDYVEGVKRFGHLADYLVVNVSCPNTPGQREQQKEGRLVSLLKQVVSTRNQLNGHQPPLVVKISPDLSEAELREIADAALTARVDGIIISNTTTQRPRQLLPLSESSAQNFQEKGGLSGLPVRDLALRTVRQMYQLTDGRIPLIGCGGVSSGADAVALARAGASAVQLYTSMVYDGPGLPRRIKDEVVELLGDQSWKDIVGKDA</sequence>
<dbReference type="PROSITE" id="PS00911">
    <property type="entry name" value="DHODEHASE_1"/>
    <property type="match status" value="1"/>
</dbReference>
<dbReference type="PANTHER" id="PTHR48109">
    <property type="entry name" value="DIHYDROOROTATE DEHYDROGENASE (QUINONE), MITOCHONDRIAL-RELATED"/>
    <property type="match status" value="1"/>
</dbReference>
<keyword evidence="6 11" id="KW-0285">Flavoprotein</keyword>
<evidence type="ECO:0000256" key="4">
    <source>
        <dbReference type="ARBA" id="ARBA00012791"/>
    </source>
</evidence>
<evidence type="ECO:0000256" key="1">
    <source>
        <dbReference type="ARBA" id="ARBA00004370"/>
    </source>
</evidence>
<name>A0A4P9ZYL5_9FUNG</name>
<dbReference type="GO" id="GO:0005743">
    <property type="term" value="C:mitochondrial inner membrane"/>
    <property type="evidence" value="ECO:0007669"/>
    <property type="project" value="UniProtKB-SubCell"/>
</dbReference>
<protein>
    <recommendedName>
        <fullName evidence="5 11">Dihydroorotate dehydrogenase (quinone), mitochondrial</fullName>
        <shortName evidence="11">DHOdehase</shortName>
        <ecNumber evidence="4 11">1.3.5.2</ecNumber>
    </recommendedName>
</protein>
<accession>A0A4P9ZYL5</accession>
<gene>
    <name evidence="13" type="ORF">BJ085DRAFT_42254</name>
</gene>
<dbReference type="GO" id="GO:0106430">
    <property type="term" value="F:dihydroorotate dehydrogenase (quinone) activity"/>
    <property type="evidence" value="ECO:0007669"/>
    <property type="project" value="UniProtKB-EC"/>
</dbReference>
<dbReference type="UniPathway" id="UPA00070">
    <property type="reaction ID" value="UER00946"/>
</dbReference>
<dbReference type="EC" id="1.3.5.2" evidence="4 11"/>